<dbReference type="Gene3D" id="1.10.12.10">
    <property type="entry name" value="Lyase 2-enoyl-coa Hydratase, Chain A, domain 2"/>
    <property type="match status" value="1"/>
</dbReference>
<dbReference type="RefSeq" id="WP_379872283.1">
    <property type="nucleotide sequence ID" value="NZ_JBHTBH010000008.1"/>
</dbReference>
<dbReference type="EMBL" id="JBHTBH010000008">
    <property type="protein sequence ID" value="MFC7329639.1"/>
    <property type="molecule type" value="Genomic_DNA"/>
</dbReference>
<sequence length="92" mass="9272">MLMRTARWVPQVAVARVPALVTAAGRQSVAGREPAVATDSAGFAAPGGTGGGSSEAVANRHAAAVMAAGGRTPEAREGVAAFLEKRPPHWPT</sequence>
<proteinExistence type="inferred from homology"/>
<gene>
    <name evidence="2" type="ORF">ACFQRF_18060</name>
</gene>
<dbReference type="Proteomes" id="UP001596540">
    <property type="component" value="Unassembled WGS sequence"/>
</dbReference>
<name>A0ABW2KI28_9ACTN</name>
<comment type="similarity">
    <text evidence="1">Belongs to the enoyl-CoA hydratase/isomerase family.</text>
</comment>
<keyword evidence="3" id="KW-1185">Reference proteome</keyword>
<reference evidence="3" key="1">
    <citation type="journal article" date="2019" name="Int. J. Syst. Evol. Microbiol.">
        <title>The Global Catalogue of Microorganisms (GCM) 10K type strain sequencing project: providing services to taxonomists for standard genome sequencing and annotation.</title>
        <authorList>
            <consortium name="The Broad Institute Genomics Platform"/>
            <consortium name="The Broad Institute Genome Sequencing Center for Infectious Disease"/>
            <person name="Wu L."/>
            <person name="Ma J."/>
        </authorList>
    </citation>
    <scope>NUCLEOTIDE SEQUENCE [LARGE SCALE GENOMIC DNA]</scope>
    <source>
        <strain evidence="3">CGMCC 4.7382</strain>
    </source>
</reference>
<protein>
    <submittedName>
        <fullName evidence="2">Uncharacterized protein</fullName>
    </submittedName>
</protein>
<dbReference type="SUPFAM" id="SSF52096">
    <property type="entry name" value="ClpP/crotonase"/>
    <property type="match status" value="1"/>
</dbReference>
<evidence type="ECO:0000256" key="1">
    <source>
        <dbReference type="ARBA" id="ARBA00005254"/>
    </source>
</evidence>
<evidence type="ECO:0000313" key="3">
    <source>
        <dbReference type="Proteomes" id="UP001596540"/>
    </source>
</evidence>
<comment type="caution">
    <text evidence="2">The sequence shown here is derived from an EMBL/GenBank/DDBJ whole genome shotgun (WGS) entry which is preliminary data.</text>
</comment>
<accession>A0ABW2KI28</accession>
<dbReference type="InterPro" id="IPR014748">
    <property type="entry name" value="Enoyl-CoA_hydra_C"/>
</dbReference>
<evidence type="ECO:0000313" key="2">
    <source>
        <dbReference type="EMBL" id="MFC7329639.1"/>
    </source>
</evidence>
<dbReference type="InterPro" id="IPR029045">
    <property type="entry name" value="ClpP/crotonase-like_dom_sf"/>
</dbReference>
<organism evidence="2 3">
    <name type="scientific">Marinactinospora rubrisoli</name>
    <dbReference type="NCBI Taxonomy" id="2715399"/>
    <lineage>
        <taxon>Bacteria</taxon>
        <taxon>Bacillati</taxon>
        <taxon>Actinomycetota</taxon>
        <taxon>Actinomycetes</taxon>
        <taxon>Streptosporangiales</taxon>
        <taxon>Nocardiopsidaceae</taxon>
        <taxon>Marinactinospora</taxon>
    </lineage>
</organism>